<dbReference type="STRING" id="7375.A0A0L0CRE8"/>
<dbReference type="Gene3D" id="3.40.50.980">
    <property type="match status" value="2"/>
</dbReference>
<dbReference type="InterPro" id="IPR025110">
    <property type="entry name" value="AMP-bd_C"/>
</dbReference>
<evidence type="ECO:0000256" key="12">
    <source>
        <dbReference type="ARBA" id="ARBA00023262"/>
    </source>
</evidence>
<keyword evidence="6" id="KW-0067">ATP-binding</keyword>
<sequence length="543" mass="59619">MATLLPGNIVYGGPITGTETQAYKSLGDFVLAKYKSFGNQTVMIDAVTGQEYSAQYMHDSIVRLTYVLKHLGVKSNDVVGLSSENSVEFAITLFATFALNATVAPLNVTYSEREVHHAINLSKPKVIFASKTTIERITKVAKNNSFVKKIVVFSTNSTHSNVYAFKQLMEDKCIPSEACYDCIKANKNDDVALIVCSSGTTGMPKGVQLTQSNILSTLDSQLEPTALPLGEITMLTVIPWFHAFGCLTLITCACLGTCLVYLPKFEDHLFLSAIEKYRVMMAFMVPPLMVFLAKHPIVEKYDLSSLMVLLCGAAPLSKETEDQIKERIGVPIIRQGYGLSESTLSLLVQNDNACKPGSVGALKVGLYAKVIDPDTGKTLGPNQRGELCFKGDCIMKGYIGDVKSTQSVIVDGWLHTGDIGYFDDDFEFFIVDRIKELIKYKGFQVPPAEIEALLLSHPKIKDAAVIGKPDEEAGELPMAFVVKQANVQLSEQEVIDFVAERASPAKKLRGGVMFVDEIPKNPSGKILRRVLRDMLKKKTKSKL</sequence>
<organism evidence="16 17">
    <name type="scientific">Lucilia cuprina</name>
    <name type="common">Green bottle fly</name>
    <name type="synonym">Australian sheep blowfly</name>
    <dbReference type="NCBI Taxonomy" id="7375"/>
    <lineage>
        <taxon>Eukaryota</taxon>
        <taxon>Metazoa</taxon>
        <taxon>Ecdysozoa</taxon>
        <taxon>Arthropoda</taxon>
        <taxon>Hexapoda</taxon>
        <taxon>Insecta</taxon>
        <taxon>Pterygota</taxon>
        <taxon>Neoptera</taxon>
        <taxon>Endopterygota</taxon>
        <taxon>Diptera</taxon>
        <taxon>Brachycera</taxon>
        <taxon>Muscomorpha</taxon>
        <taxon>Oestroidea</taxon>
        <taxon>Calliphoridae</taxon>
        <taxon>Luciliinae</taxon>
        <taxon>Lucilia</taxon>
    </lineage>
</organism>
<dbReference type="InterPro" id="IPR045851">
    <property type="entry name" value="AMP-bd_C_sf"/>
</dbReference>
<evidence type="ECO:0000256" key="3">
    <source>
        <dbReference type="ARBA" id="ARBA00006432"/>
    </source>
</evidence>
<keyword evidence="8" id="KW-0560">Oxidoreductase</keyword>
<evidence type="ECO:0000256" key="8">
    <source>
        <dbReference type="ARBA" id="ARBA00023002"/>
    </source>
</evidence>
<dbReference type="OMA" id="PNSSFWY"/>
<dbReference type="Pfam" id="PF00501">
    <property type="entry name" value="AMP-binding"/>
    <property type="match status" value="1"/>
</dbReference>
<keyword evidence="6" id="KW-0547">Nucleotide-binding</keyword>
<evidence type="ECO:0000313" key="17">
    <source>
        <dbReference type="Proteomes" id="UP000037069"/>
    </source>
</evidence>
<evidence type="ECO:0000256" key="6">
    <source>
        <dbReference type="ARBA" id="ARBA00022840"/>
    </source>
</evidence>
<comment type="subcellular location">
    <subcellularLocation>
        <location evidence="2">Peroxisome</location>
    </subcellularLocation>
</comment>
<dbReference type="PROSITE" id="PS00455">
    <property type="entry name" value="AMP_BINDING"/>
    <property type="match status" value="1"/>
</dbReference>
<evidence type="ECO:0000256" key="9">
    <source>
        <dbReference type="ARBA" id="ARBA00023033"/>
    </source>
</evidence>
<evidence type="ECO:0000256" key="7">
    <source>
        <dbReference type="ARBA" id="ARBA00022842"/>
    </source>
</evidence>
<keyword evidence="12" id="KW-0599">Photoprotein</keyword>
<dbReference type="Proteomes" id="UP000037069">
    <property type="component" value="Unassembled WGS sequence"/>
</dbReference>
<dbReference type="GO" id="GO:0005777">
    <property type="term" value="C:peroxisome"/>
    <property type="evidence" value="ECO:0007669"/>
    <property type="project" value="UniProtKB-SubCell"/>
</dbReference>
<comment type="catalytic activity">
    <reaction evidence="13">
        <text>firefly D-luciferin + ATP + O2 = firefly oxyluciferin + hnu + AMP + CO2 + diphosphate</text>
        <dbReference type="Rhea" id="RHEA:10732"/>
        <dbReference type="ChEBI" id="CHEBI:15379"/>
        <dbReference type="ChEBI" id="CHEBI:16526"/>
        <dbReference type="ChEBI" id="CHEBI:16792"/>
        <dbReference type="ChEBI" id="CHEBI:30212"/>
        <dbReference type="ChEBI" id="CHEBI:30616"/>
        <dbReference type="ChEBI" id="CHEBI:33019"/>
        <dbReference type="ChEBI" id="CHEBI:58038"/>
        <dbReference type="ChEBI" id="CHEBI:456215"/>
        <dbReference type="EC" id="1.13.12.7"/>
    </reaction>
</comment>
<evidence type="ECO:0000256" key="4">
    <source>
        <dbReference type="ARBA" id="ARBA00012532"/>
    </source>
</evidence>
<keyword evidence="17" id="KW-1185">Reference proteome</keyword>
<evidence type="ECO:0000256" key="5">
    <source>
        <dbReference type="ARBA" id="ARBA00019043"/>
    </source>
</evidence>
<evidence type="ECO:0000256" key="10">
    <source>
        <dbReference type="ARBA" id="ARBA00023140"/>
    </source>
</evidence>
<dbReference type="GO" id="GO:0004497">
    <property type="term" value="F:monooxygenase activity"/>
    <property type="evidence" value="ECO:0007669"/>
    <property type="project" value="UniProtKB-KW"/>
</dbReference>
<dbReference type="SUPFAM" id="SSF56801">
    <property type="entry name" value="Acetyl-CoA synthetase-like"/>
    <property type="match status" value="1"/>
</dbReference>
<keyword evidence="10" id="KW-0576">Peroxisome</keyword>
<feature type="domain" description="AMP-binding enzyme C-terminal" evidence="15">
    <location>
        <begin position="449"/>
        <end position="525"/>
    </location>
</feature>
<accession>A0A0L0CRE8</accession>
<dbReference type="AlphaFoldDB" id="A0A0L0CRE8"/>
<evidence type="ECO:0000256" key="11">
    <source>
        <dbReference type="ARBA" id="ARBA00023223"/>
    </source>
</evidence>
<protein>
    <recommendedName>
        <fullName evidence="5">Luciferin 4-monooxygenase</fullName>
        <ecNumber evidence="4">1.13.12.7</ecNumber>
    </recommendedName>
</protein>
<dbReference type="InterPro" id="IPR020845">
    <property type="entry name" value="AMP-binding_CS"/>
</dbReference>
<evidence type="ECO:0000259" key="15">
    <source>
        <dbReference type="Pfam" id="PF13193"/>
    </source>
</evidence>
<dbReference type="EMBL" id="JRES01000028">
    <property type="protein sequence ID" value="KNC34816.1"/>
    <property type="molecule type" value="Genomic_DNA"/>
</dbReference>
<dbReference type="PANTHER" id="PTHR24096:SF423">
    <property type="entry name" value="GM05240P"/>
    <property type="match status" value="1"/>
</dbReference>
<evidence type="ECO:0000313" key="16">
    <source>
        <dbReference type="EMBL" id="KNC34816.1"/>
    </source>
</evidence>
<evidence type="ECO:0000256" key="2">
    <source>
        <dbReference type="ARBA" id="ARBA00004275"/>
    </source>
</evidence>
<proteinExistence type="inferred from homology"/>
<comment type="cofactor">
    <cofactor evidence="1">
        <name>Mg(2+)</name>
        <dbReference type="ChEBI" id="CHEBI:18420"/>
    </cofactor>
</comment>
<name>A0A0L0CRE8_LUCCU</name>
<dbReference type="OrthoDB" id="10253869at2759"/>
<reference evidence="16 17" key="1">
    <citation type="journal article" date="2015" name="Nat. Commun.">
        <title>Lucilia cuprina genome unlocks parasitic fly biology to underpin future interventions.</title>
        <authorList>
            <person name="Anstead C.A."/>
            <person name="Korhonen P.K."/>
            <person name="Young N.D."/>
            <person name="Hall R.S."/>
            <person name="Jex A.R."/>
            <person name="Murali S.C."/>
            <person name="Hughes D.S."/>
            <person name="Lee S.F."/>
            <person name="Perry T."/>
            <person name="Stroehlein A.J."/>
            <person name="Ansell B.R."/>
            <person name="Breugelmans B."/>
            <person name="Hofmann A."/>
            <person name="Qu J."/>
            <person name="Dugan S."/>
            <person name="Lee S.L."/>
            <person name="Chao H."/>
            <person name="Dinh H."/>
            <person name="Han Y."/>
            <person name="Doddapaneni H.V."/>
            <person name="Worley K.C."/>
            <person name="Muzny D.M."/>
            <person name="Ioannidis P."/>
            <person name="Waterhouse R.M."/>
            <person name="Zdobnov E.M."/>
            <person name="James P.J."/>
            <person name="Bagnall N.H."/>
            <person name="Kotze A.C."/>
            <person name="Gibbs R.A."/>
            <person name="Richards S."/>
            <person name="Batterham P."/>
            <person name="Gasser R.B."/>
        </authorList>
    </citation>
    <scope>NUCLEOTIDE SEQUENCE [LARGE SCALE GENOMIC DNA]</scope>
    <source>
        <strain evidence="16 17">LS</strain>
        <tissue evidence="16">Full body</tissue>
    </source>
</reference>
<dbReference type="Gene3D" id="3.30.300.30">
    <property type="match status" value="1"/>
</dbReference>
<dbReference type="GO" id="GO:0005524">
    <property type="term" value="F:ATP binding"/>
    <property type="evidence" value="ECO:0007669"/>
    <property type="project" value="UniProtKB-KW"/>
</dbReference>
<dbReference type="EC" id="1.13.12.7" evidence="4"/>
<dbReference type="Pfam" id="PF13193">
    <property type="entry name" value="AMP-binding_C"/>
    <property type="match status" value="1"/>
</dbReference>
<comment type="similarity">
    <text evidence="3">Belongs to the ATP-dependent AMP-binding enzyme family.</text>
</comment>
<keyword evidence="11" id="KW-0455">Luminescence</keyword>
<dbReference type="GO" id="GO:0016405">
    <property type="term" value="F:CoA-ligase activity"/>
    <property type="evidence" value="ECO:0007669"/>
    <property type="project" value="TreeGrafter"/>
</dbReference>
<feature type="domain" description="AMP-dependent synthetase/ligase" evidence="14">
    <location>
        <begin position="37"/>
        <end position="398"/>
    </location>
</feature>
<dbReference type="PANTHER" id="PTHR24096">
    <property type="entry name" value="LONG-CHAIN-FATTY-ACID--COA LIGASE"/>
    <property type="match status" value="1"/>
</dbReference>
<dbReference type="GO" id="GO:0008218">
    <property type="term" value="P:bioluminescence"/>
    <property type="evidence" value="ECO:0007669"/>
    <property type="project" value="UniProtKB-KW"/>
</dbReference>
<gene>
    <name evidence="16" type="ORF">FF38_09326</name>
</gene>
<evidence type="ECO:0000256" key="1">
    <source>
        <dbReference type="ARBA" id="ARBA00001946"/>
    </source>
</evidence>
<evidence type="ECO:0000259" key="14">
    <source>
        <dbReference type="Pfam" id="PF00501"/>
    </source>
</evidence>
<dbReference type="Gene3D" id="2.30.38.10">
    <property type="entry name" value="Luciferase, Domain 3"/>
    <property type="match status" value="1"/>
</dbReference>
<comment type="caution">
    <text evidence="16">The sequence shown here is derived from an EMBL/GenBank/DDBJ whole genome shotgun (WGS) entry which is preliminary data.</text>
</comment>
<dbReference type="FunFam" id="3.30.300.30:FF:000007">
    <property type="entry name" value="4-coumarate--CoA ligase 2"/>
    <property type="match status" value="1"/>
</dbReference>
<keyword evidence="9" id="KW-0503">Monooxygenase</keyword>
<evidence type="ECO:0000256" key="13">
    <source>
        <dbReference type="ARBA" id="ARBA00048497"/>
    </source>
</evidence>
<dbReference type="InterPro" id="IPR000873">
    <property type="entry name" value="AMP-dep_synth/lig_dom"/>
</dbReference>
<keyword evidence="7" id="KW-0460">Magnesium</keyword>